<evidence type="ECO:0000313" key="3">
    <source>
        <dbReference type="Proteomes" id="UP000315017"/>
    </source>
</evidence>
<gene>
    <name evidence="2" type="ORF">ETAA8_05630</name>
</gene>
<organism evidence="2 3">
    <name type="scientific">Anatilimnocola aggregata</name>
    <dbReference type="NCBI Taxonomy" id="2528021"/>
    <lineage>
        <taxon>Bacteria</taxon>
        <taxon>Pseudomonadati</taxon>
        <taxon>Planctomycetota</taxon>
        <taxon>Planctomycetia</taxon>
        <taxon>Pirellulales</taxon>
        <taxon>Pirellulaceae</taxon>
        <taxon>Anatilimnocola</taxon>
    </lineage>
</organism>
<reference evidence="2 3" key="1">
    <citation type="submission" date="2019-02" db="EMBL/GenBank/DDBJ databases">
        <title>Deep-cultivation of Planctomycetes and their phenomic and genomic characterization uncovers novel biology.</title>
        <authorList>
            <person name="Wiegand S."/>
            <person name="Jogler M."/>
            <person name="Boedeker C."/>
            <person name="Pinto D."/>
            <person name="Vollmers J."/>
            <person name="Rivas-Marin E."/>
            <person name="Kohn T."/>
            <person name="Peeters S.H."/>
            <person name="Heuer A."/>
            <person name="Rast P."/>
            <person name="Oberbeckmann S."/>
            <person name="Bunk B."/>
            <person name="Jeske O."/>
            <person name="Meyerdierks A."/>
            <person name="Storesund J.E."/>
            <person name="Kallscheuer N."/>
            <person name="Luecker S."/>
            <person name="Lage O.M."/>
            <person name="Pohl T."/>
            <person name="Merkel B.J."/>
            <person name="Hornburger P."/>
            <person name="Mueller R.-W."/>
            <person name="Bruemmer F."/>
            <person name="Labrenz M."/>
            <person name="Spormann A.M."/>
            <person name="Op den Camp H."/>
            <person name="Overmann J."/>
            <person name="Amann R."/>
            <person name="Jetten M.S.M."/>
            <person name="Mascher T."/>
            <person name="Medema M.H."/>
            <person name="Devos D.P."/>
            <person name="Kaster A.-K."/>
            <person name="Ovreas L."/>
            <person name="Rohde M."/>
            <person name="Galperin M.Y."/>
            <person name="Jogler C."/>
        </authorList>
    </citation>
    <scope>NUCLEOTIDE SEQUENCE [LARGE SCALE GENOMIC DNA]</scope>
    <source>
        <strain evidence="2 3">ETA_A8</strain>
    </source>
</reference>
<feature type="domain" description="UBC core" evidence="1">
    <location>
        <begin position="6"/>
        <end position="172"/>
    </location>
</feature>
<dbReference type="Pfam" id="PF00179">
    <property type="entry name" value="UQ_con"/>
    <property type="match status" value="1"/>
</dbReference>
<accession>A0A517Y5H5</accession>
<dbReference type="Gene3D" id="3.10.110.10">
    <property type="entry name" value="Ubiquitin Conjugating Enzyme"/>
    <property type="match status" value="1"/>
</dbReference>
<dbReference type="PROSITE" id="PS50127">
    <property type="entry name" value="UBC_2"/>
    <property type="match status" value="1"/>
</dbReference>
<dbReference type="KEGG" id="aagg:ETAA8_05630"/>
<protein>
    <submittedName>
        <fullName evidence="2">Ubiquitin-conjugating enzyme</fullName>
    </submittedName>
</protein>
<dbReference type="SUPFAM" id="SSF54495">
    <property type="entry name" value="UBC-like"/>
    <property type="match status" value="1"/>
</dbReference>
<proteinExistence type="predicted"/>
<name>A0A517Y5H5_9BACT</name>
<dbReference type="AlphaFoldDB" id="A0A517Y5H5"/>
<dbReference type="RefSeq" id="WP_202921522.1">
    <property type="nucleotide sequence ID" value="NZ_CP036274.1"/>
</dbReference>
<dbReference type="Proteomes" id="UP000315017">
    <property type="component" value="Chromosome"/>
</dbReference>
<evidence type="ECO:0000313" key="2">
    <source>
        <dbReference type="EMBL" id="QDU25494.1"/>
    </source>
</evidence>
<keyword evidence="3" id="KW-1185">Reference proteome</keyword>
<sequence>MSATSPRLRRLHSDLRAMQQLQAESSILHFTADGDLPEAYQIRFLGRGLMRGENSGPIELQERHEVTIRLGAGYPRMMPEIRWKSPIFHPNISGNGSVCLGGYGTYWVPSLTLDELCHMLWDMIRYENYDVTSPYNREAALWAKTQSSHKLPLDARPLRDRLARAAEMESMGIKPTPAKLDRPVRTPVAAVPVPVRAAIPPVIRPPVRPAATIARRANEAEESGVMFLDDAIEAEIVRPAASDSDIMFIQ</sequence>
<dbReference type="InterPro" id="IPR000608">
    <property type="entry name" value="UBC"/>
</dbReference>
<dbReference type="EMBL" id="CP036274">
    <property type="protein sequence ID" value="QDU25494.1"/>
    <property type="molecule type" value="Genomic_DNA"/>
</dbReference>
<dbReference type="InterPro" id="IPR016135">
    <property type="entry name" value="UBQ-conjugating_enzyme/RWD"/>
</dbReference>
<evidence type="ECO:0000259" key="1">
    <source>
        <dbReference type="PROSITE" id="PS50127"/>
    </source>
</evidence>
<dbReference type="CDD" id="cd00195">
    <property type="entry name" value="UBCc_UEV"/>
    <property type="match status" value="1"/>
</dbReference>